<organism evidence="1 3">
    <name type="scientific">Neisseria dumasiana</name>
    <dbReference type="NCBI Taxonomy" id="1931275"/>
    <lineage>
        <taxon>Bacteria</taxon>
        <taxon>Pseudomonadati</taxon>
        <taxon>Pseudomonadota</taxon>
        <taxon>Betaproteobacteria</taxon>
        <taxon>Neisseriales</taxon>
        <taxon>Neisseriaceae</taxon>
        <taxon>Neisseria</taxon>
    </lineage>
</organism>
<keyword evidence="4" id="KW-1185">Reference proteome</keyword>
<dbReference type="InterPro" id="IPR043010">
    <property type="entry name" value="Phenol_hydroxylase_sf"/>
</dbReference>
<dbReference type="Pfam" id="PF04663">
    <property type="entry name" value="Phenol_monoox"/>
    <property type="match status" value="1"/>
</dbReference>
<dbReference type="OrthoDB" id="5343663at2"/>
<reference evidence="3" key="1">
    <citation type="submission" date="2017-01" db="EMBL/GenBank/DDBJ databases">
        <authorList>
            <person name="Mah S.A."/>
            <person name="Swanson W.J."/>
            <person name="Moy G.W."/>
            <person name="Vacquier V.D."/>
        </authorList>
    </citation>
    <scope>NUCLEOTIDE SEQUENCE [LARGE SCALE GENOMIC DNA]</scope>
    <source>
        <strain evidence="3">124861</strain>
    </source>
</reference>
<evidence type="ECO:0000313" key="1">
    <source>
        <dbReference type="EMBL" id="OSI15563.1"/>
    </source>
</evidence>
<dbReference type="RefSeq" id="WP_054600019.1">
    <property type="nucleotide sequence ID" value="NZ_CP091509.1"/>
</dbReference>
<proteinExistence type="predicted"/>
<dbReference type="Proteomes" id="UP000193303">
    <property type="component" value="Unassembled WGS sequence"/>
</dbReference>
<dbReference type="InterPro" id="IPR006756">
    <property type="entry name" value="Phenol_hydroxylase"/>
</dbReference>
<dbReference type="EMBL" id="MTAC01000019">
    <property type="protein sequence ID" value="OSI33832.1"/>
    <property type="molecule type" value="Genomic_DNA"/>
</dbReference>
<name>A0A1X3D6P8_9NEIS</name>
<gene>
    <name evidence="1" type="ORF">BV912_12005</name>
    <name evidence="2" type="ORF">BV913_08200</name>
</gene>
<dbReference type="EMBL" id="MTAB01000047">
    <property type="protein sequence ID" value="OSI15563.1"/>
    <property type="molecule type" value="Genomic_DNA"/>
</dbReference>
<sequence>MPTKAIVSNYRGEVRDRRENFGGNILVFVGWDKHLLFCSALAFALPPDMPFQDFRQNVLKQGFSQHPDFDSIKWDDVEWQLNGRALAPDDGKTLEQLGFDHKSLLRFNTPGLNGWNGSGV</sequence>
<dbReference type="STRING" id="1931275.BV914_09165"/>
<dbReference type="GO" id="GO:0018662">
    <property type="term" value="F:phenol 2-monooxygenase activity"/>
    <property type="evidence" value="ECO:0007669"/>
    <property type="project" value="InterPro"/>
</dbReference>
<reference evidence="1 4" key="2">
    <citation type="submission" date="2017-01" db="EMBL/GenBank/DDBJ databases">
        <authorList>
            <person name="Wolfgang W.J."/>
            <person name="Cole J."/>
            <person name="Wroblewski D."/>
            <person name="Mcginnis J."/>
            <person name="Musser K.A."/>
        </authorList>
    </citation>
    <scope>NUCLEOTIDE SEQUENCE</scope>
    <source>
        <strain evidence="1">124861</strain>
        <strain evidence="2 4">93087</strain>
    </source>
</reference>
<dbReference type="AlphaFoldDB" id="A0A1X3D6P8"/>
<dbReference type="Proteomes" id="UP000193346">
    <property type="component" value="Unassembled WGS sequence"/>
</dbReference>
<evidence type="ECO:0000313" key="4">
    <source>
        <dbReference type="Proteomes" id="UP000193346"/>
    </source>
</evidence>
<comment type="caution">
    <text evidence="1">The sequence shown here is derived from an EMBL/GenBank/DDBJ whole genome shotgun (WGS) entry which is preliminary data.</text>
</comment>
<dbReference type="Gene3D" id="3.10.20.560">
    <property type="entry name" value="Phenol hydroxylase"/>
    <property type="match status" value="1"/>
</dbReference>
<accession>A0A1X3D6P8</accession>
<evidence type="ECO:0000313" key="2">
    <source>
        <dbReference type="EMBL" id="OSI33832.1"/>
    </source>
</evidence>
<protein>
    <submittedName>
        <fullName evidence="1">Phenol hydroxylase</fullName>
    </submittedName>
</protein>
<evidence type="ECO:0000313" key="3">
    <source>
        <dbReference type="Proteomes" id="UP000193303"/>
    </source>
</evidence>